<evidence type="ECO:0000259" key="5">
    <source>
        <dbReference type="Pfam" id="PF25137"/>
    </source>
</evidence>
<name>A0A5J6WTZ3_9GAMM</name>
<dbReference type="SUPFAM" id="SSF56796">
    <property type="entry name" value="Dehydroquinate synthase-like"/>
    <property type="match status" value="1"/>
</dbReference>
<accession>A0A5J6WTZ3</accession>
<evidence type="ECO:0000256" key="2">
    <source>
        <dbReference type="ARBA" id="ARBA00007358"/>
    </source>
</evidence>
<dbReference type="InterPro" id="IPR056798">
    <property type="entry name" value="ADH_Fe_C"/>
</dbReference>
<dbReference type="Proteomes" id="UP000594034">
    <property type="component" value="Chromosome"/>
</dbReference>
<evidence type="ECO:0000256" key="3">
    <source>
        <dbReference type="ARBA" id="ARBA00023002"/>
    </source>
</evidence>
<dbReference type="AlphaFoldDB" id="A0A5J6WTZ3"/>
<dbReference type="Gene3D" id="3.40.50.1970">
    <property type="match status" value="1"/>
</dbReference>
<evidence type="ECO:0000313" key="6">
    <source>
        <dbReference type="EMBL" id="QFI53338.1"/>
    </source>
</evidence>
<evidence type="ECO:0000259" key="4">
    <source>
        <dbReference type="Pfam" id="PF00465"/>
    </source>
</evidence>
<dbReference type="Gene3D" id="1.20.1090.10">
    <property type="entry name" value="Dehydroquinate synthase-like - alpha domain"/>
    <property type="match status" value="1"/>
</dbReference>
<dbReference type="EMBL" id="CP040449">
    <property type="protein sequence ID" value="QFI53338.1"/>
    <property type="molecule type" value="Genomic_DNA"/>
</dbReference>
<keyword evidence="3" id="KW-0560">Oxidoreductase</keyword>
<dbReference type="Pfam" id="PF25137">
    <property type="entry name" value="ADH_Fe_C"/>
    <property type="match status" value="1"/>
</dbReference>
<comment type="similarity">
    <text evidence="2">Belongs to the iron-containing alcohol dehydrogenase family.</text>
</comment>
<dbReference type="FunFam" id="3.40.50.1970:FF:000003">
    <property type="entry name" value="Alcohol dehydrogenase, iron-containing"/>
    <property type="match status" value="1"/>
</dbReference>
<dbReference type="GO" id="GO:1990362">
    <property type="term" value="F:butanol dehydrogenase (NAD+) activity"/>
    <property type="evidence" value="ECO:0007669"/>
    <property type="project" value="InterPro"/>
</dbReference>
<dbReference type="PANTHER" id="PTHR43633">
    <property type="entry name" value="ALCOHOL DEHYDROGENASE YQHD"/>
    <property type="match status" value="1"/>
</dbReference>
<dbReference type="PANTHER" id="PTHR43633:SF1">
    <property type="entry name" value="ALCOHOL DEHYDROGENASE YQHD"/>
    <property type="match status" value="1"/>
</dbReference>
<feature type="domain" description="Alcohol dehydrogenase iron-type/glycerol dehydrogenase GldA" evidence="4">
    <location>
        <begin position="9"/>
        <end position="173"/>
    </location>
</feature>
<dbReference type="InterPro" id="IPR044731">
    <property type="entry name" value="BDH-like"/>
</dbReference>
<dbReference type="GO" id="GO:1990002">
    <property type="term" value="F:methylglyoxal reductase (NADPH) (acetol producing) activity"/>
    <property type="evidence" value="ECO:0007669"/>
    <property type="project" value="TreeGrafter"/>
</dbReference>
<proteinExistence type="inferred from homology"/>
<evidence type="ECO:0000313" key="7">
    <source>
        <dbReference type="Proteomes" id="UP000594034"/>
    </source>
</evidence>
<keyword evidence="7" id="KW-1185">Reference proteome</keyword>
<dbReference type="Pfam" id="PF00465">
    <property type="entry name" value="Fe-ADH"/>
    <property type="match status" value="1"/>
</dbReference>
<comment type="cofactor">
    <cofactor evidence="1">
        <name>Fe cation</name>
        <dbReference type="ChEBI" id="CHEBI:24875"/>
    </cofactor>
</comment>
<dbReference type="KEGG" id="asim:FE240_00565"/>
<feature type="domain" description="Fe-containing alcohol dehydrogenase-like C-terminal" evidence="5">
    <location>
        <begin position="187"/>
        <end position="349"/>
    </location>
</feature>
<dbReference type="GO" id="GO:0046872">
    <property type="term" value="F:metal ion binding"/>
    <property type="evidence" value="ECO:0007669"/>
    <property type="project" value="InterPro"/>
</dbReference>
<organism evidence="6 7">
    <name type="scientific">Aeromonas simiae</name>
    <dbReference type="NCBI Taxonomy" id="218936"/>
    <lineage>
        <taxon>Bacteria</taxon>
        <taxon>Pseudomonadati</taxon>
        <taxon>Pseudomonadota</taxon>
        <taxon>Gammaproteobacteria</taxon>
        <taxon>Aeromonadales</taxon>
        <taxon>Aeromonadaceae</taxon>
        <taxon>Aeromonas</taxon>
    </lineage>
</organism>
<protein>
    <submittedName>
        <fullName evidence="6">Iron-containing alcohol dehydrogenase</fullName>
    </submittedName>
</protein>
<dbReference type="GO" id="GO:0005829">
    <property type="term" value="C:cytosol"/>
    <property type="evidence" value="ECO:0007669"/>
    <property type="project" value="TreeGrafter"/>
</dbReference>
<sequence length="383" mass="41330">MHNFHYANPTQICFGRGEIAAIRTLLPAKARLLLLYGGGSIKRNGVYAQVCEALAGRDWFEFSGIGANPDYDTLMQAVELVRRERIDFLLAVGGGSVLDGAKFVSAAAPFQGDDPWALLADKVPVEGALPLGCVLTLPATGSESNPVAVISRGAAKLSFRSPHLQPRFAVLDPAVTFSLPARQVGNGVVDAFVHILEQYLTYPVQADVQDRLAEGLLLALIDNGPRALSEPDNYPVRANLMWAASLALNGLIGRGVPQDWSTHAIGHQLTALYGLDHAQSLAVVLPSLLREQATAKQEKLCQLGRRVWQLPQQESAALSEACIQHIEAFFQQMGVATCLSDYGLHDACITAVCSNLRHFGLTMLGEHGDLDPDRVARVLARAR</sequence>
<dbReference type="GO" id="GO:0008106">
    <property type="term" value="F:alcohol dehydrogenase (NADP+) activity"/>
    <property type="evidence" value="ECO:0007669"/>
    <property type="project" value="TreeGrafter"/>
</dbReference>
<dbReference type="InterPro" id="IPR001670">
    <property type="entry name" value="ADH_Fe/GldA"/>
</dbReference>
<gene>
    <name evidence="6" type="ORF">FE240_00565</name>
</gene>
<dbReference type="RefSeq" id="WP_193002960.1">
    <property type="nucleotide sequence ID" value="NZ_CP040449.1"/>
</dbReference>
<dbReference type="CDD" id="cd08187">
    <property type="entry name" value="BDH"/>
    <property type="match status" value="1"/>
</dbReference>
<evidence type="ECO:0000256" key="1">
    <source>
        <dbReference type="ARBA" id="ARBA00001962"/>
    </source>
</evidence>
<reference evidence="6 7" key="1">
    <citation type="submission" date="2019-05" db="EMBL/GenBank/DDBJ databases">
        <title>OXA-830, a novel chromosomally encoded expanded-spectrum class D beta-lactamase in Aeromonas simiae.</title>
        <authorList>
            <person name="Zhou W."/>
            <person name="Chen Q."/>
        </authorList>
    </citation>
    <scope>NUCLEOTIDE SEQUENCE [LARGE SCALE GENOMIC DNA]</scope>
    <source>
        <strain evidence="6 7">A6</strain>
    </source>
</reference>